<dbReference type="AlphaFoldDB" id="A0A917BEZ9"/>
<evidence type="ECO:0000256" key="1">
    <source>
        <dbReference type="ARBA" id="ARBA00022491"/>
    </source>
</evidence>
<dbReference type="PRINTS" id="PR00040">
    <property type="entry name" value="HTHMERR"/>
</dbReference>
<dbReference type="PANTHER" id="PTHR30204">
    <property type="entry name" value="REDOX-CYCLING DRUG-SENSING TRANSCRIPTIONAL ACTIVATOR SOXR"/>
    <property type="match status" value="1"/>
</dbReference>
<name>A0A917BEZ9_9MICO</name>
<dbReference type="PROSITE" id="PS00552">
    <property type="entry name" value="HTH_MERR_1"/>
    <property type="match status" value="1"/>
</dbReference>
<feature type="domain" description="HTH merR-type" evidence="5">
    <location>
        <begin position="1"/>
        <end position="68"/>
    </location>
</feature>
<protein>
    <submittedName>
        <fullName evidence="6">MerR family transcriptional regulator</fullName>
    </submittedName>
</protein>
<gene>
    <name evidence="6" type="ORF">GCM10011366_05900</name>
</gene>
<keyword evidence="1" id="KW-0678">Repressor</keyword>
<dbReference type="SMART" id="SM00422">
    <property type="entry name" value="HTH_MERR"/>
    <property type="match status" value="1"/>
</dbReference>
<sequence>MISELASLAGVKVSTVRYYEREGLLEEPLRTSGGYRCYDAEDLRRVRFLRRGQELGFTLRELVQITELSSGTRRGEVPGGEVARRGAAKLAELDAQIADLQRVRSALDSLLSPGGFDPAGPCPVVAALAGD</sequence>
<evidence type="ECO:0000313" key="7">
    <source>
        <dbReference type="Proteomes" id="UP000605670"/>
    </source>
</evidence>
<evidence type="ECO:0000256" key="4">
    <source>
        <dbReference type="ARBA" id="ARBA00023163"/>
    </source>
</evidence>
<dbReference type="GO" id="GO:0003677">
    <property type="term" value="F:DNA binding"/>
    <property type="evidence" value="ECO:0007669"/>
    <property type="project" value="UniProtKB-KW"/>
</dbReference>
<evidence type="ECO:0000256" key="3">
    <source>
        <dbReference type="ARBA" id="ARBA00023125"/>
    </source>
</evidence>
<organism evidence="6 7">
    <name type="scientific">Ornithinimicrobium tianjinense</name>
    <dbReference type="NCBI Taxonomy" id="1195761"/>
    <lineage>
        <taxon>Bacteria</taxon>
        <taxon>Bacillati</taxon>
        <taxon>Actinomycetota</taxon>
        <taxon>Actinomycetes</taxon>
        <taxon>Micrococcales</taxon>
        <taxon>Ornithinimicrobiaceae</taxon>
        <taxon>Ornithinimicrobium</taxon>
    </lineage>
</organism>
<dbReference type="Pfam" id="PF13411">
    <property type="entry name" value="MerR_1"/>
    <property type="match status" value="1"/>
</dbReference>
<keyword evidence="4" id="KW-0804">Transcription</keyword>
<accession>A0A917BEZ9</accession>
<reference evidence="6" key="2">
    <citation type="submission" date="2020-09" db="EMBL/GenBank/DDBJ databases">
        <authorList>
            <person name="Sun Q."/>
            <person name="Zhou Y."/>
        </authorList>
    </citation>
    <scope>NUCLEOTIDE SEQUENCE</scope>
    <source>
        <strain evidence="6">CGMCC 1.12160</strain>
    </source>
</reference>
<dbReference type="EMBL" id="BMEM01000001">
    <property type="protein sequence ID" value="GGF41019.1"/>
    <property type="molecule type" value="Genomic_DNA"/>
</dbReference>
<keyword evidence="7" id="KW-1185">Reference proteome</keyword>
<evidence type="ECO:0000313" key="6">
    <source>
        <dbReference type="EMBL" id="GGF41019.1"/>
    </source>
</evidence>
<dbReference type="PROSITE" id="PS50937">
    <property type="entry name" value="HTH_MERR_2"/>
    <property type="match status" value="1"/>
</dbReference>
<dbReference type="RefSeq" id="WP_229735042.1">
    <property type="nucleotide sequence ID" value="NZ_BAABKH010000010.1"/>
</dbReference>
<comment type="caution">
    <text evidence="6">The sequence shown here is derived from an EMBL/GenBank/DDBJ whole genome shotgun (WGS) entry which is preliminary data.</text>
</comment>
<keyword evidence="3" id="KW-0238">DNA-binding</keyword>
<dbReference type="PANTHER" id="PTHR30204:SF69">
    <property type="entry name" value="MERR-FAMILY TRANSCRIPTIONAL REGULATOR"/>
    <property type="match status" value="1"/>
</dbReference>
<dbReference type="InterPro" id="IPR009061">
    <property type="entry name" value="DNA-bd_dom_put_sf"/>
</dbReference>
<reference evidence="6" key="1">
    <citation type="journal article" date="2014" name="Int. J. Syst. Evol. Microbiol.">
        <title>Complete genome sequence of Corynebacterium casei LMG S-19264T (=DSM 44701T), isolated from a smear-ripened cheese.</title>
        <authorList>
            <consortium name="US DOE Joint Genome Institute (JGI-PGF)"/>
            <person name="Walter F."/>
            <person name="Albersmeier A."/>
            <person name="Kalinowski J."/>
            <person name="Ruckert C."/>
        </authorList>
    </citation>
    <scope>NUCLEOTIDE SEQUENCE</scope>
    <source>
        <strain evidence="6">CGMCC 1.12160</strain>
    </source>
</reference>
<evidence type="ECO:0000256" key="2">
    <source>
        <dbReference type="ARBA" id="ARBA00023015"/>
    </source>
</evidence>
<dbReference type="InterPro" id="IPR000551">
    <property type="entry name" value="MerR-type_HTH_dom"/>
</dbReference>
<dbReference type="Gene3D" id="1.10.1660.10">
    <property type="match status" value="1"/>
</dbReference>
<dbReference type="SUPFAM" id="SSF46955">
    <property type="entry name" value="Putative DNA-binding domain"/>
    <property type="match status" value="1"/>
</dbReference>
<dbReference type="Proteomes" id="UP000605670">
    <property type="component" value="Unassembled WGS sequence"/>
</dbReference>
<keyword evidence="2" id="KW-0805">Transcription regulation</keyword>
<dbReference type="InterPro" id="IPR047057">
    <property type="entry name" value="MerR_fam"/>
</dbReference>
<proteinExistence type="predicted"/>
<evidence type="ECO:0000259" key="5">
    <source>
        <dbReference type="PROSITE" id="PS50937"/>
    </source>
</evidence>
<dbReference type="GO" id="GO:0003700">
    <property type="term" value="F:DNA-binding transcription factor activity"/>
    <property type="evidence" value="ECO:0007669"/>
    <property type="project" value="InterPro"/>
</dbReference>